<keyword evidence="8" id="KW-1185">Reference proteome</keyword>
<feature type="region of interest" description="Disordered" evidence="5">
    <location>
        <begin position="1063"/>
        <end position="1122"/>
    </location>
</feature>
<feature type="region of interest" description="Disordered" evidence="5">
    <location>
        <begin position="450"/>
        <end position="475"/>
    </location>
</feature>
<gene>
    <name evidence="7" type="primary">TOF1</name>
    <name evidence="7" type="ORF">CcaverHIS019_0503060</name>
</gene>
<dbReference type="GO" id="GO:0043111">
    <property type="term" value="P:replication fork arrest"/>
    <property type="evidence" value="ECO:0007669"/>
    <property type="project" value="TreeGrafter"/>
</dbReference>
<evidence type="ECO:0000256" key="5">
    <source>
        <dbReference type="SAM" id="MobiDB-lite"/>
    </source>
</evidence>
<proteinExistence type="predicted"/>
<dbReference type="GeneID" id="85496548"/>
<dbReference type="RefSeq" id="XP_060457943.1">
    <property type="nucleotide sequence ID" value="XM_060601450.1"/>
</dbReference>
<feature type="region of interest" description="Disordered" evidence="5">
    <location>
        <begin position="962"/>
        <end position="989"/>
    </location>
</feature>
<evidence type="ECO:0000313" key="7">
    <source>
        <dbReference type="EMBL" id="BEI92678.1"/>
    </source>
</evidence>
<dbReference type="GO" id="GO:0031298">
    <property type="term" value="C:replication fork protection complex"/>
    <property type="evidence" value="ECO:0007669"/>
    <property type="project" value="TreeGrafter"/>
</dbReference>
<dbReference type="InterPro" id="IPR006906">
    <property type="entry name" value="Timeless_N"/>
</dbReference>
<dbReference type="PANTHER" id="PTHR22940">
    <property type="entry name" value="TIMEOUT/TIMELESS-2"/>
    <property type="match status" value="1"/>
</dbReference>
<dbReference type="Proteomes" id="UP001233271">
    <property type="component" value="Chromosome 5"/>
</dbReference>
<evidence type="ECO:0000256" key="2">
    <source>
        <dbReference type="ARBA" id="ARBA00022880"/>
    </source>
</evidence>
<feature type="compositionally biased region" description="Polar residues" evidence="5">
    <location>
        <begin position="1096"/>
        <end position="1108"/>
    </location>
</feature>
<keyword evidence="2" id="KW-0236">DNA replication inhibitor</keyword>
<feature type="region of interest" description="Disordered" evidence="5">
    <location>
        <begin position="607"/>
        <end position="643"/>
    </location>
</feature>
<evidence type="ECO:0000256" key="1">
    <source>
        <dbReference type="ARBA" id="ARBA00004123"/>
    </source>
</evidence>
<dbReference type="PANTHER" id="PTHR22940:SF4">
    <property type="entry name" value="PROTEIN TIMELESS HOMOLOG"/>
    <property type="match status" value="1"/>
</dbReference>
<accession>A0AA48L666</accession>
<keyword evidence="4" id="KW-0131">Cell cycle</keyword>
<organism evidence="7 8">
    <name type="scientific">Cutaneotrichosporon cavernicola</name>
    <dbReference type="NCBI Taxonomy" id="279322"/>
    <lineage>
        <taxon>Eukaryota</taxon>
        <taxon>Fungi</taxon>
        <taxon>Dikarya</taxon>
        <taxon>Basidiomycota</taxon>
        <taxon>Agaricomycotina</taxon>
        <taxon>Tremellomycetes</taxon>
        <taxon>Trichosporonales</taxon>
        <taxon>Trichosporonaceae</taxon>
        <taxon>Cutaneotrichosporon</taxon>
    </lineage>
</organism>
<dbReference type="Pfam" id="PF04821">
    <property type="entry name" value="TIMELESS"/>
    <property type="match status" value="1"/>
</dbReference>
<protein>
    <recommendedName>
        <fullName evidence="6">Timeless N-terminal domain-containing protein</fullName>
    </recommendedName>
</protein>
<dbReference type="GO" id="GO:0006281">
    <property type="term" value="P:DNA repair"/>
    <property type="evidence" value="ECO:0007669"/>
    <property type="project" value="TreeGrafter"/>
</dbReference>
<feature type="domain" description="Timeless N-terminal" evidence="6">
    <location>
        <begin position="70"/>
        <end position="334"/>
    </location>
</feature>
<dbReference type="AlphaFoldDB" id="A0AA48L666"/>
<evidence type="ECO:0000256" key="4">
    <source>
        <dbReference type="ARBA" id="ARBA00023306"/>
    </source>
</evidence>
<comment type="subcellular location">
    <subcellularLocation>
        <location evidence="1">Nucleus</location>
    </subcellularLocation>
</comment>
<keyword evidence="3" id="KW-0539">Nucleus</keyword>
<evidence type="ECO:0000313" key="8">
    <source>
        <dbReference type="Proteomes" id="UP001233271"/>
    </source>
</evidence>
<reference evidence="7" key="1">
    <citation type="journal article" date="2023" name="BMC Genomics">
        <title>Chromosome-level genome assemblies of Cutaneotrichosporon spp. (Trichosporonales, Basidiomycota) reveal imbalanced evolution between nucleotide sequences and chromosome synteny.</title>
        <authorList>
            <person name="Kobayashi Y."/>
            <person name="Kayamori A."/>
            <person name="Aoki K."/>
            <person name="Shiwa Y."/>
            <person name="Matsutani M."/>
            <person name="Fujita N."/>
            <person name="Sugita T."/>
            <person name="Iwasaki W."/>
            <person name="Tanaka N."/>
            <person name="Takashima M."/>
        </authorList>
    </citation>
    <scope>NUCLEOTIDE SEQUENCE</scope>
    <source>
        <strain evidence="7">HIS019</strain>
    </source>
</reference>
<feature type="compositionally biased region" description="Acidic residues" evidence="5">
    <location>
        <begin position="631"/>
        <end position="640"/>
    </location>
</feature>
<dbReference type="EMBL" id="AP028216">
    <property type="protein sequence ID" value="BEI92678.1"/>
    <property type="molecule type" value="Genomic_DNA"/>
</dbReference>
<dbReference type="GO" id="GO:0003677">
    <property type="term" value="F:DNA binding"/>
    <property type="evidence" value="ECO:0007669"/>
    <property type="project" value="TreeGrafter"/>
</dbReference>
<dbReference type="GO" id="GO:0000076">
    <property type="term" value="P:DNA replication checkpoint signaling"/>
    <property type="evidence" value="ECO:0007669"/>
    <property type="project" value="TreeGrafter"/>
</dbReference>
<feature type="region of interest" description="Disordered" evidence="5">
    <location>
        <begin position="1"/>
        <end position="30"/>
    </location>
</feature>
<dbReference type="KEGG" id="ccac:CcaHIS019_0503060"/>
<sequence>MLDAPNNNHHGPIMDDSDTMSSPPRGRSLGLGVEEEDRHEIFMPAVQNLVNALGGYERVATPDGGWELIYRPGDSVLAVIKDLKKLWRKDDADDDRTVARCMYQANLMKELIGLVGEVYNRGEWGRKVALMACDLIAALTWPIDVAAELKELQDEGPVVTDYASLLRAQVEYKSQILQSDTLRCVLSLMLPCFGRERRDERDDRIISLCLHIVRNLLTIRDVRAPDTATGEAEELSHLQSDLIVQLDKLEYLDLFLTMAADSDRSVGFNSYNMLLLDILHLMYRCIRPEELSKDQATASAQDLAKLLADEERQKRLSSMAKSTRHSRFGTTLQVRLPEQRIILHNQAAMTADPALMLDLVKKGKAPIKKRIQDELILNTPLTTDAIHVLQGFTKQLLEYFNTFFRSILKDIRMERKKVRPTDNIRTLFVSSTLVEYLLILRRKKQTQLEESARRRERDSVAKRSSEQKAQERKEVKEKVDEELPLGWAIELVDLDSLRWVSARMRTAFDEVAWTELEASIDCFTQVLLVLEAMSSSTNQEDVDAGNLLQNQLYYNAEILEASIQVVSNFKQQSYSYLDSVITFAYTLFKMLEKYSKSQAYMFVRKRKPTSKKLPPPSSNRGEEAPIPEEYRNEEEEDYEEERERPQFAEHKFTFEAFERQLANEPVTHTLLSYLGRYRTFEDATPFKRVVSLMHRQVVKAQAEGLYFSVSTLNLFRHILDDKPRLPAGDGTRDLYRLIEFLLRKFFKRLEADPFVMVEIFLPKSLGRWKSLSSYVVEDKVHDSERARVREQMGPPELEFIKKNNLSWSEQMAVAIRMLLDADHEDWVRWIISTLEIALASRLQIVFNVDGDQARASYDSDDDDVVHHLAGPSIEAQEKFERHDLDANTDERRKAVTQDQHMRLMLKLVSFEQTEETHNEDRTWFIPQTVMPDSLQASMGALNQYLLNPPMLDKDPKTLVRPVRQRRAKSPEYDSEGEMVMPPPRKRQHKDELQVYKSAAYIMDSDDEVDDEAFFTREAELRAEMSSLAQAAGHVMRKTGTKRKRKNKGVEPLSLAEMDVNMLNDDADDEPRGRSRSVVLSDSDGESPVKRVRASVSPMSTTSDAPVTQTRRRLAVVDSEDDE</sequence>
<evidence type="ECO:0000256" key="3">
    <source>
        <dbReference type="ARBA" id="ARBA00023242"/>
    </source>
</evidence>
<evidence type="ECO:0000259" key="6">
    <source>
        <dbReference type="Pfam" id="PF04821"/>
    </source>
</evidence>
<name>A0AA48L666_9TREE</name>
<dbReference type="InterPro" id="IPR044998">
    <property type="entry name" value="Timeless"/>
</dbReference>